<keyword evidence="3 7" id="KW-0064">Aspartyl protease</keyword>
<sequence>MRIPPATEDGGGFSAELIHSYSPLSPFYNPNITAADQWASINLQSSIRLKYFEAITSPTNSALQPTATMRAPLIRSNYIFLIKLSMGTPSKDALLLFDTGSNMLWVQCLPCTECYDQLQPIFDPSKSSSFNRLPCSISACGKLPGNWCSPDGKTCTYHIRYLGGSMSIGEVAREDFIFPTTDSGDVGAFKLSGMVFGCGHRNEGTFIRSMEGVAGMGMGPMSLLSQMSGWIMARFSHCFVDVKRQLHVSQILFGDRAMLIGNFTPFAVSAGKSDYYYLNLIDISVGSERLSIPPGTFTRAASGEGGMILDTGTPLTYLKRAGYDLLEKKVRDVVTLKRVEMGSSFCYEGDMEDLDAMNSAPSFLLSPLHEAMASADEALHPFSPWDLGLEPSLSEDLQ</sequence>
<keyword evidence="2 7" id="KW-0645">Protease</keyword>
<dbReference type="SUPFAM" id="SSF50630">
    <property type="entry name" value="Acid proteases"/>
    <property type="match status" value="1"/>
</dbReference>
<keyword evidence="10" id="KW-1185">Reference proteome</keyword>
<dbReference type="PANTHER" id="PTHR47967:SF14">
    <property type="entry name" value="EUKARYOTIC ASPARTYL PROTEASE FAMILY PROTEIN"/>
    <property type="match status" value="1"/>
</dbReference>
<dbReference type="InterPro" id="IPR001461">
    <property type="entry name" value="Aspartic_peptidase_A1"/>
</dbReference>
<feature type="domain" description="Peptidase A1" evidence="8">
    <location>
        <begin position="80"/>
        <end position="398"/>
    </location>
</feature>
<proteinExistence type="inferred from homology"/>
<dbReference type="InterPro" id="IPR021109">
    <property type="entry name" value="Peptidase_aspartic_dom_sf"/>
</dbReference>
<dbReference type="PRINTS" id="PR00792">
    <property type="entry name" value="PEPSIN"/>
</dbReference>
<dbReference type="OrthoDB" id="635956at2759"/>
<protein>
    <recommendedName>
        <fullName evidence="8">Peptidase A1 domain-containing protein</fullName>
    </recommendedName>
</protein>
<reference evidence="9" key="1">
    <citation type="submission" date="2021-03" db="EMBL/GenBank/DDBJ databases">
        <authorList>
            <person name="Li Z."/>
            <person name="Yang C."/>
        </authorList>
    </citation>
    <scope>NUCLEOTIDE SEQUENCE</scope>
    <source>
        <strain evidence="9">Dzin_1.0</strain>
        <tissue evidence="9">Leaf</tissue>
    </source>
</reference>
<dbReference type="Gene3D" id="2.40.70.10">
    <property type="entry name" value="Acid Proteases"/>
    <property type="match status" value="2"/>
</dbReference>
<dbReference type="PROSITE" id="PS51767">
    <property type="entry name" value="PEPTIDASE_A1"/>
    <property type="match status" value="1"/>
</dbReference>
<dbReference type="Pfam" id="PF14543">
    <property type="entry name" value="TAXi_N"/>
    <property type="match status" value="1"/>
</dbReference>
<dbReference type="AlphaFoldDB" id="A0A9D5C6P5"/>
<dbReference type="InterPro" id="IPR001969">
    <property type="entry name" value="Aspartic_peptidase_AS"/>
</dbReference>
<keyword evidence="4 7" id="KW-0378">Hydrolase</keyword>
<evidence type="ECO:0000313" key="10">
    <source>
        <dbReference type="Proteomes" id="UP001085076"/>
    </source>
</evidence>
<dbReference type="InterPro" id="IPR034161">
    <property type="entry name" value="Pepsin-like_plant"/>
</dbReference>
<reference evidence="9" key="2">
    <citation type="journal article" date="2022" name="Hortic Res">
        <title>The genome of Dioscorea zingiberensis sheds light on the biosynthesis, origin and evolution of the medicinally important diosgenin saponins.</title>
        <authorList>
            <person name="Li Y."/>
            <person name="Tan C."/>
            <person name="Li Z."/>
            <person name="Guo J."/>
            <person name="Li S."/>
            <person name="Chen X."/>
            <person name="Wang C."/>
            <person name="Dai X."/>
            <person name="Yang H."/>
            <person name="Song W."/>
            <person name="Hou L."/>
            <person name="Xu J."/>
            <person name="Tong Z."/>
            <person name="Xu A."/>
            <person name="Yuan X."/>
            <person name="Wang W."/>
            <person name="Yang Q."/>
            <person name="Chen L."/>
            <person name="Sun Z."/>
            <person name="Wang K."/>
            <person name="Pan B."/>
            <person name="Chen J."/>
            <person name="Bao Y."/>
            <person name="Liu F."/>
            <person name="Qi X."/>
            <person name="Gang D.R."/>
            <person name="Wen J."/>
            <person name="Li J."/>
        </authorList>
    </citation>
    <scope>NUCLEOTIDE SEQUENCE</scope>
    <source>
        <strain evidence="9">Dzin_1.0</strain>
    </source>
</reference>
<evidence type="ECO:0000256" key="2">
    <source>
        <dbReference type="ARBA" id="ARBA00022670"/>
    </source>
</evidence>
<dbReference type="PROSITE" id="PS00141">
    <property type="entry name" value="ASP_PROTEASE"/>
    <property type="match status" value="1"/>
</dbReference>
<evidence type="ECO:0000256" key="4">
    <source>
        <dbReference type="ARBA" id="ARBA00022801"/>
    </source>
</evidence>
<dbReference type="InterPro" id="IPR051708">
    <property type="entry name" value="Plant_Aspart_Prot_A1"/>
</dbReference>
<organism evidence="9 10">
    <name type="scientific">Dioscorea zingiberensis</name>
    <dbReference type="NCBI Taxonomy" id="325984"/>
    <lineage>
        <taxon>Eukaryota</taxon>
        <taxon>Viridiplantae</taxon>
        <taxon>Streptophyta</taxon>
        <taxon>Embryophyta</taxon>
        <taxon>Tracheophyta</taxon>
        <taxon>Spermatophyta</taxon>
        <taxon>Magnoliopsida</taxon>
        <taxon>Liliopsida</taxon>
        <taxon>Dioscoreales</taxon>
        <taxon>Dioscoreaceae</taxon>
        <taxon>Dioscorea</taxon>
    </lineage>
</organism>
<dbReference type="GO" id="GO:0004190">
    <property type="term" value="F:aspartic-type endopeptidase activity"/>
    <property type="evidence" value="ECO:0007669"/>
    <property type="project" value="UniProtKB-KW"/>
</dbReference>
<dbReference type="GO" id="GO:0006508">
    <property type="term" value="P:proteolysis"/>
    <property type="evidence" value="ECO:0007669"/>
    <property type="project" value="UniProtKB-KW"/>
</dbReference>
<name>A0A9D5C6P5_9LILI</name>
<dbReference type="CDD" id="cd05476">
    <property type="entry name" value="pepsin_A_like_plant"/>
    <property type="match status" value="1"/>
</dbReference>
<dbReference type="EMBL" id="JAGGNH010000007">
    <property type="protein sequence ID" value="KAJ0967299.1"/>
    <property type="molecule type" value="Genomic_DNA"/>
</dbReference>
<dbReference type="InterPro" id="IPR032799">
    <property type="entry name" value="TAXi_C"/>
</dbReference>
<keyword evidence="5" id="KW-0325">Glycoprotein</keyword>
<evidence type="ECO:0000256" key="7">
    <source>
        <dbReference type="RuleBase" id="RU000454"/>
    </source>
</evidence>
<comment type="caution">
    <text evidence="9">The sequence shown here is derived from an EMBL/GenBank/DDBJ whole genome shotgun (WGS) entry which is preliminary data.</text>
</comment>
<dbReference type="InterPro" id="IPR033121">
    <property type="entry name" value="PEPTIDASE_A1"/>
</dbReference>
<evidence type="ECO:0000256" key="1">
    <source>
        <dbReference type="ARBA" id="ARBA00007447"/>
    </source>
</evidence>
<feature type="active site" evidence="6">
    <location>
        <position position="98"/>
    </location>
</feature>
<dbReference type="InterPro" id="IPR032861">
    <property type="entry name" value="TAXi_N"/>
</dbReference>
<evidence type="ECO:0000259" key="8">
    <source>
        <dbReference type="PROSITE" id="PS51767"/>
    </source>
</evidence>
<feature type="active site" evidence="6">
    <location>
        <position position="310"/>
    </location>
</feature>
<dbReference type="GO" id="GO:0005576">
    <property type="term" value="C:extracellular region"/>
    <property type="evidence" value="ECO:0007669"/>
    <property type="project" value="TreeGrafter"/>
</dbReference>
<evidence type="ECO:0000256" key="5">
    <source>
        <dbReference type="ARBA" id="ARBA00023180"/>
    </source>
</evidence>
<dbReference type="PANTHER" id="PTHR47967">
    <property type="entry name" value="OS07G0603500 PROTEIN-RELATED"/>
    <property type="match status" value="1"/>
</dbReference>
<evidence type="ECO:0000256" key="6">
    <source>
        <dbReference type="PIRSR" id="PIRSR601461-1"/>
    </source>
</evidence>
<evidence type="ECO:0000313" key="9">
    <source>
        <dbReference type="EMBL" id="KAJ0967299.1"/>
    </source>
</evidence>
<comment type="similarity">
    <text evidence="1 7">Belongs to the peptidase A1 family.</text>
</comment>
<evidence type="ECO:0000256" key="3">
    <source>
        <dbReference type="ARBA" id="ARBA00022750"/>
    </source>
</evidence>
<accession>A0A9D5C6P5</accession>
<dbReference type="Pfam" id="PF14541">
    <property type="entry name" value="TAXi_C"/>
    <property type="match status" value="1"/>
</dbReference>
<dbReference type="Proteomes" id="UP001085076">
    <property type="component" value="Miscellaneous, Linkage group lg07"/>
</dbReference>
<gene>
    <name evidence="9" type="ORF">J5N97_024216</name>
</gene>